<dbReference type="PANTHER" id="PTHR30383">
    <property type="entry name" value="THIOESTERASE 1/PROTEASE 1/LYSOPHOSPHOLIPASE L1"/>
    <property type="match status" value="1"/>
</dbReference>
<protein>
    <submittedName>
        <fullName evidence="2">SGNH/GDSL hydrolase family protein</fullName>
        <ecNumber evidence="2">3.1.-.-</ecNumber>
    </submittedName>
</protein>
<dbReference type="SUPFAM" id="SSF52266">
    <property type="entry name" value="SGNH hydrolase"/>
    <property type="match status" value="1"/>
</dbReference>
<dbReference type="InterPro" id="IPR013830">
    <property type="entry name" value="SGNH_hydro"/>
</dbReference>
<keyword evidence="3" id="KW-1185">Reference proteome</keyword>
<accession>A0ABT8VI79</accession>
<keyword evidence="2" id="KW-0378">Hydrolase</keyword>
<feature type="domain" description="SGNH hydrolase-type esterase" evidence="1">
    <location>
        <begin position="54"/>
        <end position="225"/>
    </location>
</feature>
<evidence type="ECO:0000313" key="3">
    <source>
        <dbReference type="Proteomes" id="UP001168883"/>
    </source>
</evidence>
<dbReference type="InterPro" id="IPR051532">
    <property type="entry name" value="Ester_Hydrolysis_Enzymes"/>
</dbReference>
<comment type="caution">
    <text evidence="2">The sequence shown here is derived from an EMBL/GenBank/DDBJ whole genome shotgun (WGS) entry which is preliminary data.</text>
</comment>
<proteinExistence type="predicted"/>
<sequence length="416" mass="44477">MTLTRVNNTGGPIFDFYGNIVFPGAVYETDKEPPPARSITSKGMNSARGNLVSALGDSITANNGDGLRRLCKGYLNWAGILSDNRFRIAPHFATPGFTTERILNESLPALLNSGIKPNYCVVLGGTNDIGNALPIPTITANLTEIYNRLIANNIIPIVATTPPRDGASNFQLGNILKLNAWIRRNAADRGFALCDFHRVLTDPSTANFRTGYASDQIHPNSLGAKIMGQEVARAISQLMAPCDPSLSITANDPVNLITNPLFMTDTNADGLPDGWTMAASNGATTALEDPTPNDGIVGKWFKVTRASAGANTTIRVSGISSVNPSDKIGMGFRFKSVLEAGAGKFGIYVYKDKDASTLAMAPLYDWDRDTDPHTWYGEFVVPSGVTSLQLDLSFGGVGSFSLAQMTMRNLTTSGIS</sequence>
<evidence type="ECO:0000313" key="2">
    <source>
        <dbReference type="EMBL" id="MDO3680649.1"/>
    </source>
</evidence>
<dbReference type="Pfam" id="PF13472">
    <property type="entry name" value="Lipase_GDSL_2"/>
    <property type="match status" value="1"/>
</dbReference>
<evidence type="ECO:0000259" key="1">
    <source>
        <dbReference type="Pfam" id="PF13472"/>
    </source>
</evidence>
<organism evidence="2 3">
    <name type="scientific">Paenibacillus ehimensis</name>
    <dbReference type="NCBI Taxonomy" id="79264"/>
    <lineage>
        <taxon>Bacteria</taxon>
        <taxon>Bacillati</taxon>
        <taxon>Bacillota</taxon>
        <taxon>Bacilli</taxon>
        <taxon>Bacillales</taxon>
        <taxon>Paenibacillaceae</taxon>
        <taxon>Paenibacillus</taxon>
    </lineage>
</organism>
<dbReference type="Proteomes" id="UP001168883">
    <property type="component" value="Unassembled WGS sequence"/>
</dbReference>
<dbReference type="Gene3D" id="3.40.50.1110">
    <property type="entry name" value="SGNH hydrolase"/>
    <property type="match status" value="1"/>
</dbReference>
<dbReference type="GO" id="GO:0016787">
    <property type="term" value="F:hydrolase activity"/>
    <property type="evidence" value="ECO:0007669"/>
    <property type="project" value="UniProtKB-KW"/>
</dbReference>
<dbReference type="RefSeq" id="WP_302880868.1">
    <property type="nucleotide sequence ID" value="NZ_JAUMKJ010000044.1"/>
</dbReference>
<dbReference type="EMBL" id="JAUMKJ010000044">
    <property type="protein sequence ID" value="MDO3680649.1"/>
    <property type="molecule type" value="Genomic_DNA"/>
</dbReference>
<dbReference type="InterPro" id="IPR036514">
    <property type="entry name" value="SGNH_hydro_sf"/>
</dbReference>
<reference evidence="2" key="1">
    <citation type="submission" date="2023-07" db="EMBL/GenBank/DDBJ databases">
        <authorList>
            <person name="Aktuganov G."/>
            <person name="Boyko T."/>
            <person name="Delegan Y."/>
            <person name="Galimzianova N."/>
            <person name="Gilvanova E."/>
            <person name="Korobov V."/>
            <person name="Kuzmina L."/>
            <person name="Melentiev A."/>
            <person name="Milman P."/>
            <person name="Ryabova A."/>
            <person name="Stupak E."/>
            <person name="Yasakov T."/>
            <person name="Zharikova N."/>
            <person name="Zhurenko E."/>
        </authorList>
    </citation>
    <scope>NUCLEOTIDE SEQUENCE</scope>
    <source>
        <strain evidence="2">IB-739</strain>
    </source>
</reference>
<dbReference type="EC" id="3.1.-.-" evidence="2"/>
<gene>
    <name evidence="2" type="ORF">Q3C12_26920</name>
</gene>
<dbReference type="PANTHER" id="PTHR30383:SF5">
    <property type="entry name" value="SGNH HYDROLASE-TYPE ESTERASE DOMAIN-CONTAINING PROTEIN"/>
    <property type="match status" value="1"/>
</dbReference>
<name>A0ABT8VI79_9BACL</name>
<dbReference type="Gene3D" id="2.60.120.260">
    <property type="entry name" value="Galactose-binding domain-like"/>
    <property type="match status" value="1"/>
</dbReference>